<protein>
    <submittedName>
        <fullName evidence="3">LexA-binding, inner membrane-associated putative hydrolase</fullName>
    </submittedName>
</protein>
<dbReference type="AlphaFoldDB" id="A0A397Q3Y5"/>
<keyword evidence="3" id="KW-0378">Hydrolase</keyword>
<reference evidence="3 4" key="1">
    <citation type="submission" date="2018-08" db="EMBL/GenBank/DDBJ databases">
        <title>Genomic Encyclopedia of Archaeal and Bacterial Type Strains, Phase II (KMG-II): from individual species to whole genera.</title>
        <authorList>
            <person name="Goeker M."/>
        </authorList>
    </citation>
    <scope>NUCLEOTIDE SEQUENCE [LARGE SCALE GENOMIC DNA]</scope>
    <source>
        <strain evidence="3 4">DSM 5002</strain>
    </source>
</reference>
<name>A0A397Q3Y5_9HYPH</name>
<dbReference type="GO" id="GO:0016787">
    <property type="term" value="F:hydrolase activity"/>
    <property type="evidence" value="ECO:0007669"/>
    <property type="project" value="UniProtKB-KW"/>
</dbReference>
<feature type="transmembrane region" description="Helical" evidence="1">
    <location>
        <begin position="140"/>
        <end position="159"/>
    </location>
</feature>
<evidence type="ECO:0000256" key="1">
    <source>
        <dbReference type="SAM" id="Phobius"/>
    </source>
</evidence>
<feature type="transmembrane region" description="Helical" evidence="1">
    <location>
        <begin position="112"/>
        <end position="134"/>
    </location>
</feature>
<keyword evidence="4" id="KW-1185">Reference proteome</keyword>
<keyword evidence="1" id="KW-1133">Transmembrane helix</keyword>
<dbReference type="EMBL" id="QXDF01000001">
    <property type="protein sequence ID" value="RIA55633.1"/>
    <property type="molecule type" value="Genomic_DNA"/>
</dbReference>
<keyword evidence="1" id="KW-0472">Membrane</keyword>
<accession>A0A397Q3Y5</accession>
<evidence type="ECO:0000256" key="2">
    <source>
        <dbReference type="SAM" id="SignalP"/>
    </source>
</evidence>
<sequence length="253" mass="27515">MANFSTHIGVGAVASGLAASVTLAAGAVPPGELATLTAAGIIGSVLPDIDLQKSHPSRMLFGALGILFAFIALFQYYEAYSIAELWAIWLGVYALIRLGLWRFFHRHAEHRGIFHSVLAGLLFMALTAIILTHLLGRDPAIGWLGGVFVFLGYMVHLTLDEIYSVDFEGAYIKRSFGSALKVWEYDSPRASLLMTGAFLAAVTFAPTVTPFVETMASLQLDQFFQQRMWPEGEWFAPPSANATETASEIRAAP</sequence>
<evidence type="ECO:0000313" key="3">
    <source>
        <dbReference type="EMBL" id="RIA55633.1"/>
    </source>
</evidence>
<keyword evidence="1" id="KW-0812">Transmembrane</keyword>
<evidence type="ECO:0000313" key="4">
    <source>
        <dbReference type="Proteomes" id="UP000266273"/>
    </source>
</evidence>
<feature type="signal peptide" evidence="2">
    <location>
        <begin position="1"/>
        <end position="24"/>
    </location>
</feature>
<feature type="transmembrane region" description="Helical" evidence="1">
    <location>
        <begin position="83"/>
        <end position="100"/>
    </location>
</feature>
<dbReference type="Pfam" id="PF04307">
    <property type="entry name" value="YdjM"/>
    <property type="match status" value="1"/>
</dbReference>
<feature type="chain" id="PRO_5017209363" evidence="2">
    <location>
        <begin position="25"/>
        <end position="253"/>
    </location>
</feature>
<dbReference type="RefSeq" id="WP_170144321.1">
    <property type="nucleotide sequence ID" value="NZ_QXDF01000001.1"/>
</dbReference>
<dbReference type="Proteomes" id="UP000266273">
    <property type="component" value="Unassembled WGS sequence"/>
</dbReference>
<feature type="transmembrane region" description="Helical" evidence="1">
    <location>
        <begin position="58"/>
        <end position="77"/>
    </location>
</feature>
<gene>
    <name evidence="3" type="ORF">BXY53_0703</name>
</gene>
<dbReference type="InterPro" id="IPR007404">
    <property type="entry name" value="YdjM-like"/>
</dbReference>
<comment type="caution">
    <text evidence="3">The sequence shown here is derived from an EMBL/GenBank/DDBJ whole genome shotgun (WGS) entry which is preliminary data.</text>
</comment>
<keyword evidence="2" id="KW-0732">Signal</keyword>
<organism evidence="3 4">
    <name type="scientific">Dichotomicrobium thermohalophilum</name>
    <dbReference type="NCBI Taxonomy" id="933063"/>
    <lineage>
        <taxon>Bacteria</taxon>
        <taxon>Pseudomonadati</taxon>
        <taxon>Pseudomonadota</taxon>
        <taxon>Alphaproteobacteria</taxon>
        <taxon>Hyphomicrobiales</taxon>
        <taxon>Hyphomicrobiaceae</taxon>
        <taxon>Dichotomicrobium</taxon>
    </lineage>
</organism>
<proteinExistence type="predicted"/>